<dbReference type="Proteomes" id="UP000230233">
    <property type="component" value="Chromosome I"/>
</dbReference>
<gene>
    <name evidence="3" type="primary">Cni-D1007.13</name>
    <name evidence="3" type="synonym">Cnig_chr_I.g662</name>
    <name evidence="3" type="ORF">B9Z55_000662</name>
</gene>
<dbReference type="OrthoDB" id="5861975at2759"/>
<feature type="region of interest" description="Disordered" evidence="1">
    <location>
        <begin position="106"/>
        <end position="239"/>
    </location>
</feature>
<feature type="chain" id="PRO_5013687296" evidence="2">
    <location>
        <begin position="16"/>
        <end position="239"/>
    </location>
</feature>
<evidence type="ECO:0000313" key="3">
    <source>
        <dbReference type="EMBL" id="PIC55352.1"/>
    </source>
</evidence>
<comment type="caution">
    <text evidence="3">The sequence shown here is derived from an EMBL/GenBank/DDBJ whole genome shotgun (WGS) entry which is preliminary data.</text>
</comment>
<keyword evidence="2" id="KW-0732">Signal</keyword>
<proteinExistence type="predicted"/>
<feature type="compositionally biased region" description="Basic and acidic residues" evidence="1">
    <location>
        <begin position="227"/>
        <end position="239"/>
    </location>
</feature>
<accession>A0A2G5VU89</accession>
<dbReference type="AlphaFoldDB" id="A0A2G5VU89"/>
<reference evidence="4" key="1">
    <citation type="submission" date="2017-10" db="EMBL/GenBank/DDBJ databases">
        <title>Rapid genome shrinkage in a self-fertile nematode reveals novel sperm competition proteins.</title>
        <authorList>
            <person name="Yin D."/>
            <person name="Schwarz E.M."/>
            <person name="Thomas C.G."/>
            <person name="Felde R.L."/>
            <person name="Korf I.F."/>
            <person name="Cutter A.D."/>
            <person name="Schartner C.M."/>
            <person name="Ralston E.J."/>
            <person name="Meyer B.J."/>
            <person name="Haag E.S."/>
        </authorList>
    </citation>
    <scope>NUCLEOTIDE SEQUENCE [LARGE SCALE GENOMIC DNA]</scope>
    <source>
        <strain evidence="4">JU1422</strain>
    </source>
</reference>
<name>A0A2G5VU89_9PELO</name>
<protein>
    <submittedName>
        <fullName evidence="3">Uncharacterized protein</fullName>
    </submittedName>
</protein>
<evidence type="ECO:0000313" key="4">
    <source>
        <dbReference type="Proteomes" id="UP000230233"/>
    </source>
</evidence>
<keyword evidence="4" id="KW-1185">Reference proteome</keyword>
<feature type="signal peptide" evidence="2">
    <location>
        <begin position="1"/>
        <end position="15"/>
    </location>
</feature>
<sequence length="239" mass="26102">MIFLLLLAIIPNVSSQLCQQCANRRLQYSAYPQQRNYNFNFEKFFSQFPGFTAPQKPAPSTFSSAPSAFNSNSRTFNVYGQDAEAFGSAIGKSIGQRIQQAFGNQQDTSPTYDVQFTPPSSPDATSSTSYASMTPSTSSYGSSSTYQSTYPTSSATWQSTHPPEDLPTVQQAYQAQQASYGSTPSIQQIPQSLTGNSNGFGGLPGLLPPPQNSDCPWCSQGYRGKRIPSEKEEKKEEKI</sequence>
<evidence type="ECO:0000256" key="1">
    <source>
        <dbReference type="SAM" id="MobiDB-lite"/>
    </source>
</evidence>
<feature type="compositionally biased region" description="Polar residues" evidence="1">
    <location>
        <begin position="179"/>
        <end position="197"/>
    </location>
</feature>
<evidence type="ECO:0000256" key="2">
    <source>
        <dbReference type="SAM" id="SignalP"/>
    </source>
</evidence>
<feature type="compositionally biased region" description="Low complexity" evidence="1">
    <location>
        <begin position="122"/>
        <end position="156"/>
    </location>
</feature>
<organism evidence="3 4">
    <name type="scientific">Caenorhabditis nigoni</name>
    <dbReference type="NCBI Taxonomy" id="1611254"/>
    <lineage>
        <taxon>Eukaryota</taxon>
        <taxon>Metazoa</taxon>
        <taxon>Ecdysozoa</taxon>
        <taxon>Nematoda</taxon>
        <taxon>Chromadorea</taxon>
        <taxon>Rhabditida</taxon>
        <taxon>Rhabditina</taxon>
        <taxon>Rhabditomorpha</taxon>
        <taxon>Rhabditoidea</taxon>
        <taxon>Rhabditidae</taxon>
        <taxon>Peloderinae</taxon>
        <taxon>Caenorhabditis</taxon>
    </lineage>
</organism>
<dbReference type="EMBL" id="PDUG01000001">
    <property type="protein sequence ID" value="PIC55352.1"/>
    <property type="molecule type" value="Genomic_DNA"/>
</dbReference>